<evidence type="ECO:0000313" key="3">
    <source>
        <dbReference type="Proteomes" id="UP001433268"/>
    </source>
</evidence>
<proteinExistence type="predicted"/>
<dbReference type="GeneID" id="92040035"/>
<evidence type="ECO:0000256" key="1">
    <source>
        <dbReference type="SAM" id="SignalP"/>
    </source>
</evidence>
<dbReference type="CDD" id="cd00448">
    <property type="entry name" value="YjgF_YER057c_UK114_family"/>
    <property type="match status" value="1"/>
</dbReference>
<feature type="signal peptide" evidence="1">
    <location>
        <begin position="1"/>
        <end position="19"/>
    </location>
</feature>
<dbReference type="SUPFAM" id="SSF55298">
    <property type="entry name" value="YjgF-like"/>
    <property type="match status" value="1"/>
</dbReference>
<comment type="caution">
    <text evidence="2">The sequence shown here is derived from an EMBL/GenBank/DDBJ whole genome shotgun (WGS) entry which is preliminary data.</text>
</comment>
<dbReference type="InterPro" id="IPR035959">
    <property type="entry name" value="RutC-like_sf"/>
</dbReference>
<organism evidence="2 3">
    <name type="scientific">Apiospora hydei</name>
    <dbReference type="NCBI Taxonomy" id="1337664"/>
    <lineage>
        <taxon>Eukaryota</taxon>
        <taxon>Fungi</taxon>
        <taxon>Dikarya</taxon>
        <taxon>Ascomycota</taxon>
        <taxon>Pezizomycotina</taxon>
        <taxon>Sordariomycetes</taxon>
        <taxon>Xylariomycetidae</taxon>
        <taxon>Amphisphaeriales</taxon>
        <taxon>Apiosporaceae</taxon>
        <taxon>Apiospora</taxon>
    </lineage>
</organism>
<keyword evidence="3" id="KW-1185">Reference proteome</keyword>
<dbReference type="Proteomes" id="UP001433268">
    <property type="component" value="Unassembled WGS sequence"/>
</dbReference>
<gene>
    <name evidence="2" type="ORF">PG997_002660</name>
</gene>
<sequence>MKLHNIITPLFASVASAIGQAVTPNYTSPLGVDVYNPAQLFNASGTWSMMSRAGNTLYISGMRGFYPSNTTLAPVGRERVLQAFLNMKILAGLGGSDLYGLVSHWLRTDCMGVMHKTSCVRLQVYVTDMYRWRPLVNEVQEELWKDVAPNYPPRTILEVQRLNDDDIVEVEGTFHLSD</sequence>
<reference evidence="2 3" key="1">
    <citation type="submission" date="2023-01" db="EMBL/GenBank/DDBJ databases">
        <title>Analysis of 21 Apiospora genomes using comparative genomics revels a genus with tremendous synthesis potential of carbohydrate active enzymes and secondary metabolites.</title>
        <authorList>
            <person name="Sorensen T."/>
        </authorList>
    </citation>
    <scope>NUCLEOTIDE SEQUENCE [LARGE SCALE GENOMIC DNA]</scope>
    <source>
        <strain evidence="2 3">CBS 114990</strain>
    </source>
</reference>
<dbReference type="EMBL" id="JAQQWN010000004">
    <property type="protein sequence ID" value="KAK8087699.1"/>
    <property type="molecule type" value="Genomic_DNA"/>
</dbReference>
<dbReference type="Gene3D" id="3.30.1330.40">
    <property type="entry name" value="RutC-like"/>
    <property type="match status" value="1"/>
</dbReference>
<evidence type="ECO:0000313" key="2">
    <source>
        <dbReference type="EMBL" id="KAK8087699.1"/>
    </source>
</evidence>
<dbReference type="RefSeq" id="XP_066670593.1">
    <property type="nucleotide sequence ID" value="XM_066806975.1"/>
</dbReference>
<dbReference type="Pfam" id="PF01042">
    <property type="entry name" value="Ribonuc_L-PSP"/>
    <property type="match status" value="1"/>
</dbReference>
<dbReference type="InterPro" id="IPR006175">
    <property type="entry name" value="YjgF/YER057c/UK114"/>
</dbReference>
<protein>
    <submittedName>
        <fullName evidence="2">Uncharacterized protein</fullName>
    </submittedName>
</protein>
<feature type="chain" id="PRO_5045240752" evidence="1">
    <location>
        <begin position="20"/>
        <end position="178"/>
    </location>
</feature>
<name>A0ABR1WX11_9PEZI</name>
<accession>A0ABR1WX11</accession>
<keyword evidence="1" id="KW-0732">Signal</keyword>